<protein>
    <submittedName>
        <fullName evidence="3">Class I SAM-dependent methyltransferase</fullName>
        <ecNumber evidence="3">2.1.1.-</ecNumber>
    </submittedName>
</protein>
<dbReference type="InterPro" id="IPR029063">
    <property type="entry name" value="SAM-dependent_MTases_sf"/>
</dbReference>
<dbReference type="InterPro" id="IPR048510">
    <property type="entry name" value="WsaF_N"/>
</dbReference>
<dbReference type="Pfam" id="PF21374">
    <property type="entry name" value="WsaF_N"/>
    <property type="match status" value="1"/>
</dbReference>
<dbReference type="Pfam" id="PF22772">
    <property type="entry name" value="WsaF_C"/>
    <property type="match status" value="1"/>
</dbReference>
<evidence type="ECO:0000259" key="2">
    <source>
        <dbReference type="Pfam" id="PF22772"/>
    </source>
</evidence>
<dbReference type="GO" id="GO:0008168">
    <property type="term" value="F:methyltransferase activity"/>
    <property type="evidence" value="ECO:0007669"/>
    <property type="project" value="UniProtKB-KW"/>
</dbReference>
<dbReference type="Gene3D" id="3.40.50.2000">
    <property type="entry name" value="Glycogen Phosphorylase B"/>
    <property type="match status" value="1"/>
</dbReference>
<name>A0ABT9DSN8_9PROT</name>
<dbReference type="Gene3D" id="3.40.50.150">
    <property type="entry name" value="Vaccinia Virus protein VP39"/>
    <property type="match status" value="1"/>
</dbReference>
<evidence type="ECO:0000313" key="4">
    <source>
        <dbReference type="Proteomes" id="UP001243009"/>
    </source>
</evidence>
<dbReference type="Pfam" id="PF13578">
    <property type="entry name" value="Methyltransf_24"/>
    <property type="match status" value="1"/>
</dbReference>
<dbReference type="EMBL" id="JAUTWS010000001">
    <property type="protein sequence ID" value="MDO9706893.1"/>
    <property type="molecule type" value="Genomic_DNA"/>
</dbReference>
<accession>A0ABT9DSN8</accession>
<keyword evidence="3" id="KW-0489">Methyltransferase</keyword>
<evidence type="ECO:0000259" key="1">
    <source>
        <dbReference type="Pfam" id="PF21374"/>
    </source>
</evidence>
<sequence length="760" mass="83550">MDMTLPPVDASDQHRMDLALRGLAIGPEVDWMPDPQPPAVWHEHLPFAFWLVRALRPRSILELGAPAGIPYAVFCQAVERLGLPTRCYALGRGGDATGRLRDAAPRPDAPGPGGHGFSTLIQLAPEEARAQFEPGELDLLHLGGLRDEEGAAAAFRTWRDALSDRGVVLFDDTNLRERRFGVWRLWRELRAAHPHFEFLHGQGLGVLGLGTALPEPLRRLFAASAEAEDAFAIRRFFAARGAAVRDRLQLRALQARWAEAEETAFADRGAALAERDEARGRADRAAAERDRFAAECAALRSERDAMQGEMRHARALQDAMLRSTSWRITRPMRIAIGLARREPAYVARLKHALGRAAPVAGALPAPAVPLLEALLPGTAAAAPDALAYVAAKLPAPMVTFPETAAPRRLTLVTDSINAGHLFGGVGTAVVLAALLARRMAVPLRVVTRTEAPEPRNFGTVLAAHGIRHDANVEFLHGGNGRGVPMGAEDLVLTTSWWSTWAALRAVRPDRILYLLQEDERMFYPAGDEQLRCREVLDDTRVRFIVNTAALRDHLIAEGVRGVAHDSVAFEPAFPERIYHRERQPAREKRRFFFYARPNNDRNLFLRGLEAVSAAIEQGVLPAREWSYHFVGKDVPRILLPGGIEPEVSQNLPWASYAALIRSIDVGLSLMFTPHPSYPPLDLAASGAVVVTNRFGPKVTLDQYCRNILCAESSVEALVAALGEAARLARDEPQREANFKAARIDRDWEAAFAPVLDHLTA</sequence>
<proteinExistence type="predicted"/>
<comment type="caution">
    <text evidence="3">The sequence shown here is derived from an EMBL/GenBank/DDBJ whole genome shotgun (WGS) entry which is preliminary data.</text>
</comment>
<evidence type="ECO:0000313" key="3">
    <source>
        <dbReference type="EMBL" id="MDO9706893.1"/>
    </source>
</evidence>
<keyword evidence="3" id="KW-0808">Transferase</keyword>
<dbReference type="SUPFAM" id="SSF53335">
    <property type="entry name" value="S-adenosyl-L-methionine-dependent methyltransferases"/>
    <property type="match status" value="1"/>
</dbReference>
<gene>
    <name evidence="3" type="ORF">Q7A36_00965</name>
</gene>
<organism evidence="3 4">
    <name type="scientific">Paracraurococcus lichenis</name>
    <dbReference type="NCBI Taxonomy" id="3064888"/>
    <lineage>
        <taxon>Bacteria</taxon>
        <taxon>Pseudomonadati</taxon>
        <taxon>Pseudomonadota</taxon>
        <taxon>Alphaproteobacteria</taxon>
        <taxon>Acetobacterales</taxon>
        <taxon>Roseomonadaceae</taxon>
        <taxon>Paracraurococcus</taxon>
    </lineage>
</organism>
<dbReference type="EC" id="2.1.1.-" evidence="3"/>
<reference evidence="3 4" key="1">
    <citation type="submission" date="2023-08" db="EMBL/GenBank/DDBJ databases">
        <title>The draft genome sequence of Paracraurococcus sp. LOR1-02.</title>
        <authorList>
            <person name="Kingkaew E."/>
            <person name="Tanasupawat S."/>
        </authorList>
    </citation>
    <scope>NUCLEOTIDE SEQUENCE [LARGE SCALE GENOMIC DNA]</scope>
    <source>
        <strain evidence="3 4">LOR1-02</strain>
    </source>
</reference>
<feature type="domain" description="WsaF C-terminal" evidence="2">
    <location>
        <begin position="589"/>
        <end position="721"/>
    </location>
</feature>
<dbReference type="RefSeq" id="WP_305101763.1">
    <property type="nucleotide sequence ID" value="NZ_JAUTWS010000001.1"/>
</dbReference>
<dbReference type="Gene3D" id="3.40.50.11090">
    <property type="match status" value="1"/>
</dbReference>
<keyword evidence="4" id="KW-1185">Reference proteome</keyword>
<dbReference type="Proteomes" id="UP001243009">
    <property type="component" value="Unassembled WGS sequence"/>
</dbReference>
<feature type="domain" description="WsaF N-terminal" evidence="1">
    <location>
        <begin position="408"/>
        <end position="524"/>
    </location>
</feature>
<dbReference type="GO" id="GO:0032259">
    <property type="term" value="P:methylation"/>
    <property type="evidence" value="ECO:0007669"/>
    <property type="project" value="UniProtKB-KW"/>
</dbReference>
<dbReference type="InterPro" id="IPR055050">
    <property type="entry name" value="WsaF_C"/>
</dbReference>